<dbReference type="RefSeq" id="WP_252166267.1">
    <property type="nucleotide sequence ID" value="NZ_CP084930.1"/>
</dbReference>
<reference evidence="1" key="1">
    <citation type="journal article" date="2022" name="Toxins">
        <title>Genomic Analysis of Sphingopyxis sp. USTB-05 for Biodegrading Cyanobacterial Hepatotoxins.</title>
        <authorList>
            <person name="Liu C."/>
            <person name="Xu Q."/>
            <person name="Zhao Z."/>
            <person name="Zhang H."/>
            <person name="Liu X."/>
            <person name="Yin C."/>
            <person name="Liu Y."/>
            <person name="Yan H."/>
        </authorList>
    </citation>
    <scope>NUCLEOTIDE SEQUENCE</scope>
    <source>
        <strain evidence="1">NBD5</strain>
    </source>
</reference>
<evidence type="ECO:0000313" key="2">
    <source>
        <dbReference type="Proteomes" id="UP001056937"/>
    </source>
</evidence>
<evidence type="ECO:0008006" key="3">
    <source>
        <dbReference type="Google" id="ProtNLM"/>
    </source>
</evidence>
<accession>A0ABY4X6C0</accession>
<proteinExistence type="predicted"/>
<dbReference type="EMBL" id="CP084930">
    <property type="protein sequence ID" value="USI72458.1"/>
    <property type="molecule type" value="Genomic_DNA"/>
</dbReference>
<name>A0ABY4X6C0_9SPHN</name>
<dbReference type="SUPFAM" id="SSF53756">
    <property type="entry name" value="UDP-Glycosyltransferase/glycogen phosphorylase"/>
    <property type="match status" value="1"/>
</dbReference>
<dbReference type="Proteomes" id="UP001056937">
    <property type="component" value="Chromosome 1"/>
</dbReference>
<keyword evidence="2" id="KW-1185">Reference proteome</keyword>
<evidence type="ECO:0000313" key="1">
    <source>
        <dbReference type="EMBL" id="USI72458.1"/>
    </source>
</evidence>
<organism evidence="1 2">
    <name type="scientific">Sphingomonas morindae</name>
    <dbReference type="NCBI Taxonomy" id="1541170"/>
    <lineage>
        <taxon>Bacteria</taxon>
        <taxon>Pseudomonadati</taxon>
        <taxon>Pseudomonadota</taxon>
        <taxon>Alphaproteobacteria</taxon>
        <taxon>Sphingomonadales</taxon>
        <taxon>Sphingomonadaceae</taxon>
        <taxon>Sphingomonas</taxon>
    </lineage>
</organism>
<sequence>MEIVLLTVRPAKSDFRLHLARELQALGHAVTYIFLKRHPEITDMATGETVRWSLPRLVRWFAVLRRRRPAARPIVFNSTNLAFPGLSILLRAISGTRWCLDLHDDLLYNLRGAARTRAATAQRLLVASSDLLVHAAPSLKTLFPRSHHLGNGSSLQPLPKTDADERHVLILASLDGRFDFALMRAAAAACPDRVFEIWGRVSQDDPAIAAALERLVADTPNIRYNGPYTDPELPALLARYLVAFAPYKVGDRLTEFIDPLRFYHCLASRTGLVSTPIPQALTMADQIVLVRDAAEVDAALTRAAADRPAGGRSWADVAKKLVPLLETIN</sequence>
<gene>
    <name evidence="1" type="ORF">LHA26_14345</name>
</gene>
<dbReference type="Gene3D" id="3.40.50.2000">
    <property type="entry name" value="Glycogen Phosphorylase B"/>
    <property type="match status" value="1"/>
</dbReference>
<protein>
    <recommendedName>
        <fullName evidence="3">Glycosyltransferase</fullName>
    </recommendedName>
</protein>